<organism evidence="2 3">
    <name type="scientific">Cephalotus follicularis</name>
    <name type="common">Albany pitcher plant</name>
    <dbReference type="NCBI Taxonomy" id="3775"/>
    <lineage>
        <taxon>Eukaryota</taxon>
        <taxon>Viridiplantae</taxon>
        <taxon>Streptophyta</taxon>
        <taxon>Embryophyta</taxon>
        <taxon>Tracheophyta</taxon>
        <taxon>Spermatophyta</taxon>
        <taxon>Magnoliopsida</taxon>
        <taxon>eudicotyledons</taxon>
        <taxon>Gunneridae</taxon>
        <taxon>Pentapetalae</taxon>
        <taxon>rosids</taxon>
        <taxon>fabids</taxon>
        <taxon>Oxalidales</taxon>
        <taxon>Cephalotaceae</taxon>
        <taxon>Cephalotus</taxon>
    </lineage>
</organism>
<keyword evidence="3" id="KW-1185">Reference proteome</keyword>
<reference evidence="3" key="1">
    <citation type="submission" date="2016-04" db="EMBL/GenBank/DDBJ databases">
        <title>Cephalotus genome sequencing.</title>
        <authorList>
            <person name="Fukushima K."/>
            <person name="Hasebe M."/>
            <person name="Fang X."/>
        </authorList>
    </citation>
    <scope>NUCLEOTIDE SEQUENCE [LARGE SCALE GENOMIC DNA]</scope>
    <source>
        <strain evidence="3">cv. St1</strain>
    </source>
</reference>
<evidence type="ECO:0000313" key="3">
    <source>
        <dbReference type="Proteomes" id="UP000187406"/>
    </source>
</evidence>
<gene>
    <name evidence="2" type="ORF">CFOL_v3_30743</name>
</gene>
<name>A0A1Q3D486_CEPFO</name>
<feature type="region of interest" description="Disordered" evidence="1">
    <location>
        <begin position="88"/>
        <end position="122"/>
    </location>
</feature>
<dbReference type="AlphaFoldDB" id="A0A1Q3D486"/>
<dbReference type="EMBL" id="BDDD01004263">
    <property type="protein sequence ID" value="GAV87317.1"/>
    <property type="molecule type" value="Genomic_DNA"/>
</dbReference>
<proteinExistence type="predicted"/>
<dbReference type="PANTHER" id="PTHR35488">
    <property type="entry name" value="OS05G0358900 PROTEIN-RELATED"/>
    <property type="match status" value="1"/>
</dbReference>
<sequence>MNKSPVCPNYDTSDYGESGFDPRVDFLQFLEEGKQHASEVTFRASLPYSEEAGKNIPGEERKGKKSWKHSLFLWWKAEKNSNPIMESASNAPISKPRRGHVSGSMYQSGMGGKRRHWRPTSEPLSSIFNSTRTAANEMPYVCLDYHNNPHHVKTYGPLYLVT</sequence>
<protein>
    <submittedName>
        <fullName evidence="2">Uncharacterized protein</fullName>
    </submittedName>
</protein>
<evidence type="ECO:0000256" key="1">
    <source>
        <dbReference type="SAM" id="MobiDB-lite"/>
    </source>
</evidence>
<accession>A0A1Q3D486</accession>
<dbReference type="OrthoDB" id="737456at2759"/>
<evidence type="ECO:0000313" key="2">
    <source>
        <dbReference type="EMBL" id="GAV87317.1"/>
    </source>
</evidence>
<dbReference type="PANTHER" id="PTHR35488:SF4">
    <property type="entry name" value="DUF4005 DOMAIN-CONTAINING PROTEIN"/>
    <property type="match status" value="1"/>
</dbReference>
<dbReference type="Proteomes" id="UP000187406">
    <property type="component" value="Unassembled WGS sequence"/>
</dbReference>
<dbReference type="InParanoid" id="A0A1Q3D486"/>
<comment type="caution">
    <text evidence="2">The sequence shown here is derived from an EMBL/GenBank/DDBJ whole genome shotgun (WGS) entry which is preliminary data.</text>
</comment>
<dbReference type="STRING" id="3775.A0A1Q3D486"/>